<evidence type="ECO:0000313" key="4">
    <source>
        <dbReference type="Proteomes" id="UP000035036"/>
    </source>
</evidence>
<evidence type="ECO:0000313" key="3">
    <source>
        <dbReference type="EMBL" id="AJF07255.1"/>
    </source>
</evidence>
<dbReference type="Pfam" id="PF13690">
    <property type="entry name" value="CheX"/>
    <property type="match status" value="1"/>
</dbReference>
<name>A0A0B5FSX2_9BACT</name>
<keyword evidence="4" id="KW-1185">Reference proteome</keyword>
<dbReference type="Proteomes" id="UP000035036">
    <property type="component" value="Chromosome"/>
</dbReference>
<keyword evidence="1" id="KW-0145">Chemotaxis</keyword>
<dbReference type="AlphaFoldDB" id="A0A0B5FSX2"/>
<dbReference type="Gene3D" id="3.40.1550.10">
    <property type="entry name" value="CheC-like"/>
    <property type="match status" value="1"/>
</dbReference>
<dbReference type="InterPro" id="IPR028051">
    <property type="entry name" value="CheX-like_dom"/>
</dbReference>
<dbReference type="InterPro" id="IPR028976">
    <property type="entry name" value="CheC-like_sf"/>
</dbReference>
<dbReference type="HOGENOM" id="CLU_052003_0_0_7"/>
<proteinExistence type="predicted"/>
<dbReference type="KEGG" id="gsb:GSUB_12755"/>
<dbReference type="SUPFAM" id="SSF160246">
    <property type="entry name" value="EspE N-terminal domain-like"/>
    <property type="match status" value="2"/>
</dbReference>
<dbReference type="InterPro" id="IPR037257">
    <property type="entry name" value="T2SS_E_N_sf"/>
</dbReference>
<organism evidence="3 4">
    <name type="scientific">Geoalkalibacter subterraneus</name>
    <dbReference type="NCBI Taxonomy" id="483547"/>
    <lineage>
        <taxon>Bacteria</taxon>
        <taxon>Pseudomonadati</taxon>
        <taxon>Thermodesulfobacteriota</taxon>
        <taxon>Desulfuromonadia</taxon>
        <taxon>Desulfuromonadales</taxon>
        <taxon>Geoalkalibacteraceae</taxon>
        <taxon>Geoalkalibacter</taxon>
    </lineage>
</organism>
<sequence>MAVKFFGQFLVEKGVVSREKLLEAIELQEKNNLKFGEMALLMGVICEADVERVHDAQRSEDLRFGDMAVKLGLISPNQMQQVLTRQKNNHLYIGEALVKVGALDEGEILRYLAEFKEDQAPYTAEHVNLPQGVSNPQVWEMAADMTYKMLTRIAQFAFRPAPSVEAETVNARHLAVAMDFSGSVKCRYVLSVSEGAQQAIARAILKEDDVSDEPREVLDDTVMEFINIVCGNIAAKGAQLGHTMEITPPVVIAEGGSEVEVPPSYRAIRFPVYISDGEEVEFSFWVG</sequence>
<evidence type="ECO:0000256" key="1">
    <source>
        <dbReference type="ARBA" id="ARBA00022500"/>
    </source>
</evidence>
<protein>
    <submittedName>
        <fullName evidence="3">Chemotaxis protein CheX</fullName>
    </submittedName>
</protein>
<accession>A0A0B5FSX2</accession>
<dbReference type="OrthoDB" id="5614404at2"/>
<gene>
    <name evidence="3" type="ORF">GSUB_12755</name>
</gene>
<dbReference type="SUPFAM" id="SSF103039">
    <property type="entry name" value="CheC-like"/>
    <property type="match status" value="1"/>
</dbReference>
<dbReference type="EMBL" id="CP010311">
    <property type="protein sequence ID" value="AJF07255.1"/>
    <property type="molecule type" value="Genomic_DNA"/>
</dbReference>
<evidence type="ECO:0000259" key="2">
    <source>
        <dbReference type="Pfam" id="PF13690"/>
    </source>
</evidence>
<dbReference type="GO" id="GO:0006935">
    <property type="term" value="P:chemotaxis"/>
    <property type="evidence" value="ECO:0007669"/>
    <property type="project" value="UniProtKB-KW"/>
</dbReference>
<reference evidence="3 4" key="1">
    <citation type="journal article" date="2015" name="Genome Announc.">
        <title>Genomes of Geoalkalibacter ferrihydriticus Z-0531T and Geoalkalibacter subterraneus Red1T, Two Haloalkaliphilic Metal-Reducing Deltaproteobacteria.</title>
        <authorList>
            <person name="Badalamenti J.P."/>
            <person name="Krajmalnik-Brown R."/>
            <person name="Torres C.I."/>
            <person name="Bond D.R."/>
        </authorList>
    </citation>
    <scope>NUCLEOTIDE SEQUENCE [LARGE SCALE GENOMIC DNA]</scope>
    <source>
        <strain evidence="3 4">Red1</strain>
    </source>
</reference>
<feature type="domain" description="Chemotaxis phosphatase CheX-like" evidence="2">
    <location>
        <begin position="175"/>
        <end position="271"/>
    </location>
</feature>
<dbReference type="STRING" id="483547.GSUB_12755"/>
<dbReference type="RefSeq" id="WP_040201113.1">
    <property type="nucleotide sequence ID" value="NZ_CP010311.1"/>
</dbReference>